<dbReference type="InterPro" id="IPR017853">
    <property type="entry name" value="GH"/>
</dbReference>
<protein>
    <submittedName>
        <fullName evidence="1">GH151 / GH29</fullName>
    </submittedName>
</protein>
<dbReference type="CDD" id="cd03143">
    <property type="entry name" value="A4_beta-galactosidase_middle_domain"/>
    <property type="match status" value="1"/>
</dbReference>
<dbReference type="InterPro" id="IPR029062">
    <property type="entry name" value="Class_I_gatase-like"/>
</dbReference>
<dbReference type="SUPFAM" id="SSF51445">
    <property type="entry name" value="(Trans)glycosidases"/>
    <property type="match status" value="1"/>
</dbReference>
<sequence>MRFPTFPMRQVHLDFHTSPRIPDVGADWDAEHFARTLQAARVNSITLFAMCHHGMCYYPSKVGPVHPSLKFDLLGEQIEACHRAGIRAPIYLTVVWNVSAAERHPEWRQVDINGKQVGPAPLEPGWPWLCVNNGYADELAAQTEELMGSYDCDGFFYDIVMYHGDGCVCANCLPELRRDGLDPRDPRHRRAHNHTVARRFMDRMTRLIRGRLPDAGIFYNSRWGLHFADESQHYSQVEIESLPTGGWGYGFYPLWSRYGRTFGLPMLGMTGRFHRTWADWGGLKHPDALRFECGGILATGGAVSVGDQLHPRGRLSEPVYDVIGDAFRDVEAVESVCIGAEAHAQVGLLVLNPDGDKANQSSAGIVASSNHNLEGAAKMLLELHHQFDVITDKTCPDFRRYELLVLADRAVATPETAQRLRDYVAAGGKLLASHRALLDEEAGNFLLADELGVHYQGPATSVPDYFQVTAPPLHTAVTRPGFAYSLYEGPTCRVAPHAGTEILADAYETYFNRTGEHFSSHGFTPPLPTKADYPAVTRKGDAVYVYGPIFEAYQKHGNLGFRALIGRCLDLLLPAPLVETDAPATAEVSVMAQGPRQIVHVVNYSPQRRAPGHVEVLDRPVPLRDVSLRLRRPWGVTSVRLARSGDALPFEVEAGVVSVTIPRVDAHEAVVFEGGDT</sequence>
<reference evidence="1" key="1">
    <citation type="submission" date="2020-02" db="EMBL/GenBank/DDBJ databases">
        <authorList>
            <person name="Meier V. D."/>
        </authorList>
    </citation>
    <scope>NUCLEOTIDE SEQUENCE</scope>
    <source>
        <strain evidence="1">AVDCRST_MAG63</strain>
    </source>
</reference>
<dbReference type="InterPro" id="IPR028212">
    <property type="entry name" value="GHL6"/>
</dbReference>
<evidence type="ECO:0000313" key="1">
    <source>
        <dbReference type="EMBL" id="CAA9295872.1"/>
    </source>
</evidence>
<dbReference type="EMBL" id="CADCTO010000669">
    <property type="protein sequence ID" value="CAA9295872.1"/>
    <property type="molecule type" value="Genomic_DNA"/>
</dbReference>
<dbReference type="SUPFAM" id="SSF52317">
    <property type="entry name" value="Class I glutamine amidotransferase-like"/>
    <property type="match status" value="1"/>
</dbReference>
<organism evidence="1">
    <name type="scientific">uncultured Armatimonadetes bacterium</name>
    <dbReference type="NCBI Taxonomy" id="157466"/>
    <lineage>
        <taxon>Bacteria</taxon>
        <taxon>Bacillati</taxon>
        <taxon>Armatimonadota</taxon>
        <taxon>environmental samples</taxon>
    </lineage>
</organism>
<gene>
    <name evidence="1" type="ORF">AVDCRST_MAG63-4790</name>
</gene>
<dbReference type="Gene3D" id="3.40.50.880">
    <property type="match status" value="1"/>
</dbReference>
<dbReference type="Gene3D" id="3.20.20.80">
    <property type="entry name" value="Glycosidases"/>
    <property type="match status" value="1"/>
</dbReference>
<accession>A0A6J4K536</accession>
<name>A0A6J4K536_9BACT</name>
<proteinExistence type="predicted"/>
<dbReference type="Pfam" id="PF14871">
    <property type="entry name" value="GHL6"/>
    <property type="match status" value="1"/>
</dbReference>
<dbReference type="AlphaFoldDB" id="A0A6J4K536"/>